<evidence type="ECO:0000313" key="2">
    <source>
        <dbReference type="Proteomes" id="UP000030748"/>
    </source>
</evidence>
<dbReference type="EMBL" id="KI631456">
    <property type="protein sequence ID" value="EYU27350.1"/>
    <property type="molecule type" value="Genomic_DNA"/>
</dbReference>
<dbReference type="Proteomes" id="UP000030748">
    <property type="component" value="Unassembled WGS sequence"/>
</dbReference>
<feature type="non-terminal residue" evidence="1">
    <location>
        <position position="23"/>
    </location>
</feature>
<dbReference type="AlphaFoldDB" id="A0A022QLJ4"/>
<accession>A0A022QLJ4</accession>
<keyword evidence="2" id="KW-1185">Reference proteome</keyword>
<organism evidence="1 2">
    <name type="scientific">Erythranthe guttata</name>
    <name type="common">Yellow monkey flower</name>
    <name type="synonym">Mimulus guttatus</name>
    <dbReference type="NCBI Taxonomy" id="4155"/>
    <lineage>
        <taxon>Eukaryota</taxon>
        <taxon>Viridiplantae</taxon>
        <taxon>Streptophyta</taxon>
        <taxon>Embryophyta</taxon>
        <taxon>Tracheophyta</taxon>
        <taxon>Spermatophyta</taxon>
        <taxon>Magnoliopsida</taxon>
        <taxon>eudicotyledons</taxon>
        <taxon>Gunneridae</taxon>
        <taxon>Pentapetalae</taxon>
        <taxon>asterids</taxon>
        <taxon>lamiids</taxon>
        <taxon>Lamiales</taxon>
        <taxon>Phrymaceae</taxon>
        <taxon>Erythranthe</taxon>
    </lineage>
</organism>
<feature type="non-terminal residue" evidence="1">
    <location>
        <position position="1"/>
    </location>
</feature>
<gene>
    <name evidence="1" type="ORF">MIMGU_mgv11b0209581mg</name>
</gene>
<sequence>EWTLIGIQIQQIRYSPEAELVRT</sequence>
<evidence type="ECO:0000313" key="1">
    <source>
        <dbReference type="EMBL" id="EYU27350.1"/>
    </source>
</evidence>
<reference evidence="1 2" key="1">
    <citation type="journal article" date="2013" name="Proc. Natl. Acad. Sci. U.S.A.">
        <title>Fine-scale variation in meiotic recombination in Mimulus inferred from population shotgun sequencing.</title>
        <authorList>
            <person name="Hellsten U."/>
            <person name="Wright K.M."/>
            <person name="Jenkins J."/>
            <person name="Shu S."/>
            <person name="Yuan Y."/>
            <person name="Wessler S.R."/>
            <person name="Schmutz J."/>
            <person name="Willis J.H."/>
            <person name="Rokhsar D.S."/>
        </authorList>
    </citation>
    <scope>NUCLEOTIDE SEQUENCE [LARGE SCALE GENOMIC DNA]</scope>
    <source>
        <strain evidence="2">cv. DUN x IM62</strain>
    </source>
</reference>
<protein>
    <submittedName>
        <fullName evidence="1">Uncharacterized protein</fullName>
    </submittedName>
</protein>
<proteinExistence type="predicted"/>
<name>A0A022QLJ4_ERYGU</name>